<dbReference type="CDD" id="cd03188">
    <property type="entry name" value="GST_C_Beta"/>
    <property type="match status" value="1"/>
</dbReference>
<feature type="domain" description="GST C-terminal" evidence="2">
    <location>
        <begin position="86"/>
        <end position="214"/>
    </location>
</feature>
<dbReference type="EMBL" id="QPJK01000004">
    <property type="protein sequence ID" value="RCW71198.1"/>
    <property type="molecule type" value="Genomic_DNA"/>
</dbReference>
<name>A0A368XVW2_9BURK</name>
<dbReference type="SFLD" id="SFLDG00358">
    <property type="entry name" value="Main_(cytGST)"/>
    <property type="match status" value="1"/>
</dbReference>
<keyword evidence="3" id="KW-0808">Transferase</keyword>
<dbReference type="PROSITE" id="PS50405">
    <property type="entry name" value="GST_CTER"/>
    <property type="match status" value="1"/>
</dbReference>
<sequence>MLQLHYHPTDASMAPHMLLQELGVPFELLLVDRANQAHKSEAYLRLNPNGLIPVLVDGDTVLYETAAILLHLADTHPAAGLAPPLGSAERAHYYKWMLWLSNTLHATLGLYFYPERWASPDHVHGATTVKARAEARAGQLLELLDQELARHGGPWLLGERFTALDPYTLMLARWTRHFGRPARELPQLGPYLQRVLARPAVQRAYVTEQIGAPPV</sequence>
<proteinExistence type="predicted"/>
<dbReference type="PANTHER" id="PTHR44051">
    <property type="entry name" value="GLUTATHIONE S-TRANSFERASE-RELATED"/>
    <property type="match status" value="1"/>
</dbReference>
<dbReference type="Pfam" id="PF13409">
    <property type="entry name" value="GST_N_2"/>
    <property type="match status" value="1"/>
</dbReference>
<protein>
    <submittedName>
        <fullName evidence="3">Glutathione S-transferase</fullName>
    </submittedName>
</protein>
<organism evidence="3 4">
    <name type="scientific">Pseudorhodoferax soli</name>
    <dbReference type="NCBI Taxonomy" id="545864"/>
    <lineage>
        <taxon>Bacteria</taxon>
        <taxon>Pseudomonadati</taxon>
        <taxon>Pseudomonadota</taxon>
        <taxon>Betaproteobacteria</taxon>
        <taxon>Burkholderiales</taxon>
        <taxon>Comamonadaceae</taxon>
    </lineage>
</organism>
<dbReference type="SUPFAM" id="SSF52833">
    <property type="entry name" value="Thioredoxin-like"/>
    <property type="match status" value="1"/>
</dbReference>
<feature type="domain" description="GST N-terminal" evidence="1">
    <location>
        <begin position="1"/>
        <end position="80"/>
    </location>
</feature>
<evidence type="ECO:0000313" key="4">
    <source>
        <dbReference type="Proteomes" id="UP000252884"/>
    </source>
</evidence>
<dbReference type="CDD" id="cd03057">
    <property type="entry name" value="GST_N_Beta"/>
    <property type="match status" value="1"/>
</dbReference>
<dbReference type="SFLD" id="SFLDS00019">
    <property type="entry name" value="Glutathione_Transferase_(cytos"/>
    <property type="match status" value="1"/>
</dbReference>
<dbReference type="RefSeq" id="WP_114468455.1">
    <property type="nucleotide sequence ID" value="NZ_QPJK01000004.1"/>
</dbReference>
<evidence type="ECO:0000259" key="1">
    <source>
        <dbReference type="PROSITE" id="PS50404"/>
    </source>
</evidence>
<dbReference type="AlphaFoldDB" id="A0A368XVW2"/>
<reference evidence="3 4" key="1">
    <citation type="submission" date="2018-07" db="EMBL/GenBank/DDBJ databases">
        <title>Genomic Encyclopedia of Type Strains, Phase IV (KMG-IV): sequencing the most valuable type-strain genomes for metagenomic binning, comparative biology and taxonomic classification.</title>
        <authorList>
            <person name="Goeker M."/>
        </authorList>
    </citation>
    <scope>NUCLEOTIDE SEQUENCE [LARGE SCALE GENOMIC DNA]</scope>
    <source>
        <strain evidence="3 4">DSM 21634</strain>
    </source>
</reference>
<dbReference type="OrthoDB" id="3828095at2"/>
<dbReference type="GO" id="GO:0016740">
    <property type="term" value="F:transferase activity"/>
    <property type="evidence" value="ECO:0007669"/>
    <property type="project" value="UniProtKB-KW"/>
</dbReference>
<dbReference type="InterPro" id="IPR036249">
    <property type="entry name" value="Thioredoxin-like_sf"/>
</dbReference>
<dbReference type="SUPFAM" id="SSF47616">
    <property type="entry name" value="GST C-terminal domain-like"/>
    <property type="match status" value="1"/>
</dbReference>
<comment type="caution">
    <text evidence="3">The sequence shown here is derived from an EMBL/GenBank/DDBJ whole genome shotgun (WGS) entry which is preliminary data.</text>
</comment>
<dbReference type="InterPro" id="IPR004045">
    <property type="entry name" value="Glutathione_S-Trfase_N"/>
</dbReference>
<evidence type="ECO:0000259" key="2">
    <source>
        <dbReference type="PROSITE" id="PS50405"/>
    </source>
</evidence>
<dbReference type="InterPro" id="IPR040079">
    <property type="entry name" value="Glutathione_S-Trfase"/>
</dbReference>
<dbReference type="Gene3D" id="3.40.30.10">
    <property type="entry name" value="Glutaredoxin"/>
    <property type="match status" value="1"/>
</dbReference>
<dbReference type="PANTHER" id="PTHR44051:SF8">
    <property type="entry name" value="GLUTATHIONE S-TRANSFERASE GSTA"/>
    <property type="match status" value="1"/>
</dbReference>
<dbReference type="Gene3D" id="1.20.1050.10">
    <property type="match status" value="1"/>
</dbReference>
<dbReference type="SFLD" id="SFLDG01150">
    <property type="entry name" value="Main.1:_Beta-like"/>
    <property type="match status" value="1"/>
</dbReference>
<accession>A0A368XVW2</accession>
<gene>
    <name evidence="3" type="ORF">DES41_10417</name>
</gene>
<dbReference type="PROSITE" id="PS50404">
    <property type="entry name" value="GST_NTER"/>
    <property type="match status" value="1"/>
</dbReference>
<dbReference type="InterPro" id="IPR036282">
    <property type="entry name" value="Glutathione-S-Trfase_C_sf"/>
</dbReference>
<keyword evidence="4" id="KW-1185">Reference proteome</keyword>
<dbReference type="Proteomes" id="UP000252884">
    <property type="component" value="Unassembled WGS sequence"/>
</dbReference>
<dbReference type="InterPro" id="IPR010987">
    <property type="entry name" value="Glutathione-S-Trfase_C-like"/>
</dbReference>
<evidence type="ECO:0000313" key="3">
    <source>
        <dbReference type="EMBL" id="RCW71198.1"/>
    </source>
</evidence>